<accession>A0A4U0UBW1</accession>
<dbReference type="Proteomes" id="UP000308549">
    <property type="component" value="Unassembled WGS sequence"/>
</dbReference>
<dbReference type="InterPro" id="IPR021054">
    <property type="entry name" value="Cell_wall_mannoprotein_1"/>
</dbReference>
<dbReference type="PANTHER" id="PTHR38123">
    <property type="entry name" value="CELL WALL SERINE-THREONINE-RICH GALACTOMANNOPROTEIN MP1 (AFU_ORTHOLOGUE AFUA_4G03240)"/>
    <property type="match status" value="1"/>
</dbReference>
<dbReference type="GO" id="GO:0005576">
    <property type="term" value="C:extracellular region"/>
    <property type="evidence" value="ECO:0007669"/>
    <property type="project" value="TreeGrafter"/>
</dbReference>
<evidence type="ECO:0000313" key="2">
    <source>
        <dbReference type="EMBL" id="TKA32878.1"/>
    </source>
</evidence>
<protein>
    <recommendedName>
        <fullName evidence="4">Hydrophobic surface binding protein</fullName>
    </recommendedName>
</protein>
<keyword evidence="3" id="KW-1185">Reference proteome</keyword>
<evidence type="ECO:0000256" key="1">
    <source>
        <dbReference type="SAM" id="SignalP"/>
    </source>
</evidence>
<reference evidence="2 3" key="1">
    <citation type="submission" date="2017-03" db="EMBL/GenBank/DDBJ databases">
        <title>Genomes of endolithic fungi from Antarctica.</title>
        <authorList>
            <person name="Coleine C."/>
            <person name="Masonjones S."/>
            <person name="Stajich J.E."/>
        </authorList>
    </citation>
    <scope>NUCLEOTIDE SEQUENCE [LARGE SCALE GENOMIC DNA]</scope>
    <source>
        <strain evidence="2 3">CCFEE 6315</strain>
    </source>
</reference>
<organism evidence="2 3">
    <name type="scientific">Salinomyces thailandicus</name>
    <dbReference type="NCBI Taxonomy" id="706561"/>
    <lineage>
        <taxon>Eukaryota</taxon>
        <taxon>Fungi</taxon>
        <taxon>Dikarya</taxon>
        <taxon>Ascomycota</taxon>
        <taxon>Pezizomycotina</taxon>
        <taxon>Dothideomycetes</taxon>
        <taxon>Dothideomycetidae</taxon>
        <taxon>Mycosphaerellales</taxon>
        <taxon>Teratosphaeriaceae</taxon>
        <taxon>Salinomyces</taxon>
    </lineage>
</organism>
<feature type="signal peptide" evidence="1">
    <location>
        <begin position="1"/>
        <end position="19"/>
    </location>
</feature>
<keyword evidence="1" id="KW-0732">Signal</keyword>
<dbReference type="OrthoDB" id="3485059at2759"/>
<evidence type="ECO:0008006" key="4">
    <source>
        <dbReference type="Google" id="ProtNLM"/>
    </source>
</evidence>
<evidence type="ECO:0000313" key="3">
    <source>
        <dbReference type="Proteomes" id="UP000308549"/>
    </source>
</evidence>
<dbReference type="PANTHER" id="PTHR38123:SF1">
    <property type="entry name" value="HYDROPHOBIC SURFACE BINDING PROTEIN"/>
    <property type="match status" value="1"/>
</dbReference>
<dbReference type="Gene3D" id="1.20.1280.140">
    <property type="match status" value="1"/>
</dbReference>
<dbReference type="EMBL" id="NAJL01000004">
    <property type="protein sequence ID" value="TKA32878.1"/>
    <property type="molecule type" value="Genomic_DNA"/>
</dbReference>
<name>A0A4U0UBW1_9PEZI</name>
<comment type="caution">
    <text evidence="2">The sequence shown here is derived from an EMBL/GenBank/DDBJ whole genome shotgun (WGS) entry which is preliminary data.</text>
</comment>
<feature type="chain" id="PRO_5020296926" description="Hydrophobic surface binding protein" evidence="1">
    <location>
        <begin position="20"/>
        <end position="176"/>
    </location>
</feature>
<proteinExistence type="predicted"/>
<dbReference type="AlphaFoldDB" id="A0A4U0UBW1"/>
<sequence>MVGIKSLFLAAVSVTAATSKVIRRDAAQIQTDLMDINGDVVALTNAVNNYSGGLFGALPVQNAEGNLEDSIEAATADAQASAPVSSAETQDIIDYINNTLEPNIDESITAIINKMSQFQSAGLAGTVRDDLTTLQSDTDDLGTALINKAAADKKDAANAALAAIDADFQRAVAAYN</sequence>
<dbReference type="Pfam" id="PF12296">
    <property type="entry name" value="HsbA"/>
    <property type="match status" value="1"/>
</dbReference>
<gene>
    <name evidence="2" type="ORF">B0A50_01104</name>
</gene>